<feature type="compositionally biased region" description="Basic and acidic residues" evidence="2">
    <location>
        <begin position="2679"/>
        <end position="2690"/>
    </location>
</feature>
<feature type="compositionally biased region" description="Polar residues" evidence="2">
    <location>
        <begin position="2691"/>
        <end position="2700"/>
    </location>
</feature>
<sequence>MEVTPDKFVWLFLVVTTVSWLVFNFTAKLLAWIGSRVLGARVRFRFAGFQRLKDVSIQFRKGPIASLTIGEVRFSFRKQLSALLREYKFQLFISDVEIVLQKSAGTSKKKSTKPRSKKNPASQRRKWIVTANLAKYLKFSITELVLKYAEIPKLSLEIKDLELDLFKQEVASTVLGTKLSIKPCTIYLGERHSRCESSGPMIGFRQRIFSVARSPSAPLIDATPSVLFLLDQLTVSSSFDHDGEAGVMVQQLDVVCGDVSIDLSEDMLFGDAGLVKSLNASKTSRKLDEVHGASLVDSSIPERVDPFPTAETDAAAAVAEASESGHIPATLKSDAAGASTSAIAEPPKGRVVKVPEKVGFSLPKLSLKCSYKEGVLENVVTGIVMRGNRVQPPDPSTEVISEMDLHVDCGEIMILRENNQSFLEILKVAVAGSLEFPAEASKPVQVQVEIELGGTQCNLMTASVDCWLKLALRVTSKPSNVAGAEHPIPKPVTIKKPKRKLLWGCTFSAPDLTLVAYSLDGMPLYNVSAQTSHVFLSSGSGNGLAVHGEMGECVFGMAEETDGFSKDSVPGGESCKGCLMRLSRVVIEWGLTDSESVEDNSTEKIRTLVLEAHGTGIYFSITRVRSILSTYMVMERYLKSLPSGRKPKSASSSSSKIKKPGLRRVVLRLEGFLIQMTGSLHAEDMIVPDPKKVNYGIQGGEAIVTTMEDGSPRTASIFVARGDGFRSKYKTGLELTHFSLCFDKEPKGVNVKVERGSLLYQELDCRDKVLAETTAFGVQSVEVLYQPTAPGSEKGNCALVSANDVTGRWEPDLHLFFHEVGLQFKRLLDWRKSFRNNLSNVQENLTAEKAPSAESSSKRSKSKVEVAIDIEGLIFTVEIGDGAEIELQVQSIFSEDAQIGLLAEDTKLFLNEALLLSSDRLQISRIPYVPELAKEIIRDNDAAKNSGVVGTHYWDCVIQANGTRIIMPFRLPLRGIEDAYEDMWRALKLAMAAQKLRIGAGVPVPIDNKPKKTKSSQMRAIQVVMRDVVAEIEEEPLQGWFDEHHRLLREQVCELIVRERLLDEKVSQERSKSGHTQSEGEEPEKNNSALHKLVETGLADPEVVKQEREKLYIQTFEAYRKACEKLVLEEGTGEANVGLQAGFKPSSRRRSLASITASTLEIVLTKVEGGREGMIEIARKLDCVEPDAEIPFSRVMGRKLLVHTSNLVVRIRDYTLPLLSADRGQCDGVVVLAQQATVFPPQMQQDVYLGRWRRVTVHRSISGSTPALKFYSELPIELETAKVSYGVGHEPAIADVSWAFSVALRRTDISVHRHQWYEEIPLPPPPVKKERSLPWWDDMRYYVHGINSVNSTNFEWTFPATTDPYEENNYMRLVAKTMDIKQSEGCVVFNGKDFGLLVTSLETFAKGLDSSIHSQKPPVFLSTPIFQLEITMDWDCESGSPLHHYLHALPNEKKLRDLVYDPFRSTSFSLGLNFSFKANSEESNEEVNNPSRKPQPKNSIWRLLRGSGSPSGHEKVDGASDLVPTVNLGAHDLIFIFKWWSLVYLPPHKLRSFARFYRFNTPRIPRSGNLSLDKVLTEFMLRVDSSPTCIKHYSLMDDDPAEGLTFLMQKLKYEMCNSRGRGHFTIDTVRDPLELVYQGLDINVMVAELHQLSSPAPADDNVAVEELQKSDKVKQLLGLPEGNEDGASLNPASGSGLGFLLSTDCLTIRKQAPKADSARLSFWQEAARRHLRVEAMRHTPVEHGSESDLRSDPSDDDGFSAVLADNCLRVSLYGFKLLWNIANRDAVWAWVGELGHAFEHPKPSPSRQYAQRKRMEEQQKIEKDDVDAESALPQKASSSVPSSPTRKGENPAVHANALDVEEDGEGTMHFMVNVVQPQFNLDSEEANGRLLLAAASGRVLARSFDHFVALGGEALGHVGSGRTSTQSGGSPTIEWKRRELSVLLEHVQAHIAPTDVDPGAGLQWLPRIPTGAPKKKRTGTLLERVFMPCSMYFQYTRQKGGTTDSKVVKPLKELSFNSPNITATMTSRQFQIMGAVITNLLLARLPKRRKNRHFEEEGEEEEADEVVPDGIEEVELARIKLEQAQRECRLLYRDLRTLRNHDLNDDFGSFDSSTADDDCLWMISNNRSTLGLKLEAELGVKNKAVKLERKALRKALQGAAQQQLMVKEKNKTPSAAMRISWVFTKLAWQMLCDGESFADAEINNMVLNVDRDFNDIGVAKFTVKSFVVRNGLPSAKSSTVLAAWNPPKEWGRNSMLRVDAKQSAPKDGRSPLENFEVSIYPLRIYLTETMYRKLWDYLFPGDEQDVKRQTSQEVWKVSTAVAGKRGRSRGSTPLERSWESAGTSSRAGILSSGLALAPHSLQGLPPDSQPHVDLSMAALALEKTRKMNAAINVDQGQYLSFDRSEDAEVEMVSEEVVLKTSKHGSSVRTTVSITSRQDVLTTGGIPPNGSTAGDNGGSVRNRDRKVSKVVKSTVVEEKKEIKKKSSMMEFHNIKISQVELLVTYEGSRFAVSDLRLLMDTFLLVELTGSWRRLFSKVKKHIIWSVLKSVTGMQGKKFKDKLPAHPGPIDEDYDDSSDDSIGSQEATDQFPLRPRRQSDRAGEGFVHSIRGLFNLQRKKAKALVLRTRRGPEELDLEQHCSSSDDDGNTANPARSPRAHSNITKAKRLLRLQARKHHKVDRNSKGHLRDNIQHSAEATPSHSEADVTDAASAYEDFE</sequence>
<feature type="compositionally biased region" description="Basic and acidic residues" evidence="2">
    <location>
        <begin position="1813"/>
        <end position="1823"/>
    </location>
</feature>
<gene>
    <name evidence="4" type="ORF">KC19_1G287700</name>
</gene>
<keyword evidence="1" id="KW-0175">Coiled coil</keyword>
<feature type="region of interest" description="Disordered" evidence="2">
    <location>
        <begin position="2633"/>
        <end position="2716"/>
    </location>
</feature>
<feature type="region of interest" description="Disordered" evidence="2">
    <location>
        <begin position="2439"/>
        <end position="2464"/>
    </location>
</feature>
<feature type="region of interest" description="Disordered" evidence="2">
    <location>
        <begin position="2556"/>
        <end position="2600"/>
    </location>
</feature>
<dbReference type="SMART" id="SM01214">
    <property type="entry name" value="Fmp27_GFWDK"/>
    <property type="match status" value="1"/>
</dbReference>
<dbReference type="Proteomes" id="UP000822688">
    <property type="component" value="Chromosome 1"/>
</dbReference>
<dbReference type="InterPro" id="IPR019441">
    <property type="entry name" value="FMP27/BLTP2/Hobbit_GFWDK_RBG"/>
</dbReference>
<accession>A0A8T0JAG2</accession>
<evidence type="ECO:0000256" key="2">
    <source>
        <dbReference type="SAM" id="MobiDB-lite"/>
    </source>
</evidence>
<feature type="coiled-coil region" evidence="1">
    <location>
        <begin position="2074"/>
        <end position="2101"/>
    </location>
</feature>
<proteinExistence type="predicted"/>
<evidence type="ECO:0000313" key="5">
    <source>
        <dbReference type="Proteomes" id="UP000822688"/>
    </source>
</evidence>
<feature type="compositionally biased region" description="Polar residues" evidence="2">
    <location>
        <begin position="2647"/>
        <end position="2662"/>
    </location>
</feature>
<feature type="region of interest" description="Disordered" evidence="2">
    <location>
        <begin position="1066"/>
        <end position="1087"/>
    </location>
</feature>
<evidence type="ECO:0000259" key="3">
    <source>
        <dbReference type="SMART" id="SM01214"/>
    </source>
</evidence>
<evidence type="ECO:0000313" key="4">
    <source>
        <dbReference type="EMBL" id="KAG0592884.1"/>
    </source>
</evidence>
<feature type="compositionally biased region" description="Acidic residues" evidence="2">
    <location>
        <begin position="2568"/>
        <end position="2577"/>
    </location>
</feature>
<protein>
    <recommendedName>
        <fullName evidence="3">FMP27/BLTP2/Hobbit GFWDK motif-containing RBG unit domain-containing protein</fullName>
    </recommendedName>
</protein>
<organism evidence="4 5">
    <name type="scientific">Ceratodon purpureus</name>
    <name type="common">Fire moss</name>
    <name type="synonym">Dicranum purpureum</name>
    <dbReference type="NCBI Taxonomy" id="3225"/>
    <lineage>
        <taxon>Eukaryota</taxon>
        <taxon>Viridiplantae</taxon>
        <taxon>Streptophyta</taxon>
        <taxon>Embryophyta</taxon>
        <taxon>Bryophyta</taxon>
        <taxon>Bryophytina</taxon>
        <taxon>Bryopsida</taxon>
        <taxon>Dicranidae</taxon>
        <taxon>Pseudoditrichales</taxon>
        <taxon>Ditrichaceae</taxon>
        <taxon>Ceratodon</taxon>
    </lineage>
</organism>
<comment type="caution">
    <text evidence="4">The sequence shown here is derived from an EMBL/GenBank/DDBJ whole genome shotgun (WGS) entry which is preliminary data.</text>
</comment>
<dbReference type="Pfam" id="PF10344">
    <property type="entry name" value="Hobbit"/>
    <property type="match status" value="2"/>
</dbReference>
<feature type="domain" description="FMP27/BLTP2/Hobbit GFWDK motif-containing RBG unit" evidence="3">
    <location>
        <begin position="1213"/>
        <end position="1367"/>
    </location>
</feature>
<name>A0A8T0JAG2_CERPU</name>
<dbReference type="EMBL" id="CM026421">
    <property type="protein sequence ID" value="KAG0592884.1"/>
    <property type="molecule type" value="Genomic_DNA"/>
</dbReference>
<dbReference type="PANTHER" id="PTHR15678">
    <property type="entry name" value="ANTIGEN MLAA-22-RELATED"/>
    <property type="match status" value="1"/>
</dbReference>
<dbReference type="InterPro" id="IPR045167">
    <property type="entry name" value="Hobbit"/>
</dbReference>
<evidence type="ECO:0000256" key="1">
    <source>
        <dbReference type="SAM" id="Coils"/>
    </source>
</evidence>
<keyword evidence="5" id="KW-1185">Reference proteome</keyword>
<dbReference type="PANTHER" id="PTHR15678:SF6">
    <property type="entry name" value="BRIDGE-LIKE LIPID TRANSFER PROTEIN FAMILY MEMBER 2"/>
    <property type="match status" value="1"/>
</dbReference>
<feature type="compositionally biased region" description="Polar residues" evidence="2">
    <location>
        <begin position="1835"/>
        <end position="1845"/>
    </location>
</feature>
<feature type="compositionally biased region" description="Basic residues" evidence="2">
    <location>
        <begin position="2663"/>
        <end position="2678"/>
    </location>
</feature>
<reference evidence="4" key="1">
    <citation type="submission" date="2020-06" db="EMBL/GenBank/DDBJ databases">
        <title>WGS assembly of Ceratodon purpureus strain R40.</title>
        <authorList>
            <person name="Carey S.B."/>
            <person name="Jenkins J."/>
            <person name="Shu S."/>
            <person name="Lovell J.T."/>
            <person name="Sreedasyam A."/>
            <person name="Maumus F."/>
            <person name="Tiley G.P."/>
            <person name="Fernandez-Pozo N."/>
            <person name="Barry K."/>
            <person name="Chen C."/>
            <person name="Wang M."/>
            <person name="Lipzen A."/>
            <person name="Daum C."/>
            <person name="Saski C.A."/>
            <person name="Payton A.C."/>
            <person name="Mcbreen J.C."/>
            <person name="Conrad R.E."/>
            <person name="Kollar L.M."/>
            <person name="Olsson S."/>
            <person name="Huttunen S."/>
            <person name="Landis J.B."/>
            <person name="Wickett N.J."/>
            <person name="Johnson M.G."/>
            <person name="Rensing S.A."/>
            <person name="Grimwood J."/>
            <person name="Schmutz J."/>
            <person name="Mcdaniel S.F."/>
        </authorList>
    </citation>
    <scope>NUCLEOTIDE SEQUENCE</scope>
    <source>
        <strain evidence="4">R40</strain>
    </source>
</reference>
<feature type="region of interest" description="Disordered" evidence="2">
    <location>
        <begin position="1799"/>
        <end position="1851"/>
    </location>
</feature>